<protein>
    <submittedName>
        <fullName evidence="1">Uncharacterized protein</fullName>
    </submittedName>
</protein>
<dbReference type="OrthoDB" id="6169346at2"/>
<organism evidence="1 2">
    <name type="scientific">Bisbaumannia pacifica</name>
    <dbReference type="NCBI Taxonomy" id="77098"/>
    <lineage>
        <taxon>Bacteria</taxon>
        <taxon>Pseudomonadati</taxon>
        <taxon>Pseudomonadota</taxon>
        <taxon>Gammaproteobacteria</taxon>
        <taxon>Oceanospirillales</taxon>
        <taxon>Halomonadaceae</taxon>
        <taxon>Bisbaumannia</taxon>
    </lineage>
</organism>
<sequence>MYVETGSGTAATLTQIRKANPSVSLPRTPSDSQLAPLGYAVLHATARPDGDVVTEGPPERGEDGVWRQTWQVRDFTPDELALQLEDARESAIERINAAYTSAVAPLVRDYPEPEPLSWAHQDAEARAYLEWHAAGEQGTPPATPVLEQILAGRNEGGGTETMLELCQAVEANAEQFRQAQVLTGRRQRLVGAVRDAQSLEEVDAISGDRLTI</sequence>
<accession>A0A510XGM5</accession>
<evidence type="ECO:0000313" key="1">
    <source>
        <dbReference type="EMBL" id="GEK48430.1"/>
    </source>
</evidence>
<dbReference type="AlphaFoldDB" id="A0A510XGM5"/>
<keyword evidence="2" id="KW-1185">Reference proteome</keyword>
<comment type="caution">
    <text evidence="1">The sequence shown here is derived from an EMBL/GenBank/DDBJ whole genome shotgun (WGS) entry which is preliminary data.</text>
</comment>
<proteinExistence type="predicted"/>
<dbReference type="Proteomes" id="UP000321275">
    <property type="component" value="Unassembled WGS sequence"/>
</dbReference>
<evidence type="ECO:0000313" key="2">
    <source>
        <dbReference type="Proteomes" id="UP000321275"/>
    </source>
</evidence>
<gene>
    <name evidence="1" type="ORF">HPA02_27130</name>
</gene>
<name>A0A510XGM5_9GAMM</name>
<dbReference type="RefSeq" id="WP_146803761.1">
    <property type="nucleotide sequence ID" value="NZ_BJUK01000036.1"/>
</dbReference>
<reference evidence="1 2" key="1">
    <citation type="submission" date="2019-07" db="EMBL/GenBank/DDBJ databases">
        <title>Whole genome shotgun sequence of Halomonas pacifica NBRC 102220.</title>
        <authorList>
            <person name="Hosoyama A."/>
            <person name="Uohara A."/>
            <person name="Ohji S."/>
            <person name="Ichikawa N."/>
        </authorList>
    </citation>
    <scope>NUCLEOTIDE SEQUENCE [LARGE SCALE GENOMIC DNA]</scope>
    <source>
        <strain evidence="1 2">NBRC 102220</strain>
    </source>
</reference>
<dbReference type="EMBL" id="BJUK01000036">
    <property type="protein sequence ID" value="GEK48430.1"/>
    <property type="molecule type" value="Genomic_DNA"/>
</dbReference>